<gene>
    <name evidence="1" type="ORF">LCOR_03575.1</name>
</gene>
<reference evidence="1" key="1">
    <citation type="submission" date="2013-08" db="EMBL/GenBank/DDBJ databases">
        <title>Gene expansion shapes genome architecture in the human pathogen Lichtheimia corymbifera: an evolutionary genomics analysis in the ancient terrestrial Mucorales (Mucoromycotina).</title>
        <authorList>
            <person name="Schwartze V.U."/>
            <person name="Winter S."/>
            <person name="Shelest E."/>
            <person name="Marcet-Houben M."/>
            <person name="Horn F."/>
            <person name="Wehner S."/>
            <person name="Hoffmann K."/>
            <person name="Riege K."/>
            <person name="Sammeth M."/>
            <person name="Nowrousian M."/>
            <person name="Valiante V."/>
            <person name="Linde J."/>
            <person name="Jacobsen I.D."/>
            <person name="Marz M."/>
            <person name="Brakhage A.A."/>
            <person name="Gabaldon T."/>
            <person name="Bocker S."/>
            <person name="Voigt K."/>
        </authorList>
    </citation>
    <scope>NUCLEOTIDE SEQUENCE [LARGE SCALE GENOMIC DNA]</scope>
    <source>
        <strain evidence="1">FSU 9682</strain>
    </source>
</reference>
<evidence type="ECO:0000313" key="1">
    <source>
        <dbReference type="EMBL" id="CDH52045.1"/>
    </source>
</evidence>
<keyword evidence="2" id="KW-1185">Reference proteome</keyword>
<organism evidence="1 2">
    <name type="scientific">Lichtheimia corymbifera JMRC:FSU:9682</name>
    <dbReference type="NCBI Taxonomy" id="1263082"/>
    <lineage>
        <taxon>Eukaryota</taxon>
        <taxon>Fungi</taxon>
        <taxon>Fungi incertae sedis</taxon>
        <taxon>Mucoromycota</taxon>
        <taxon>Mucoromycotina</taxon>
        <taxon>Mucoromycetes</taxon>
        <taxon>Mucorales</taxon>
        <taxon>Lichtheimiaceae</taxon>
        <taxon>Lichtheimia</taxon>
    </lineage>
</organism>
<dbReference type="EMBL" id="CBTN010000012">
    <property type="protein sequence ID" value="CDH52045.1"/>
    <property type="molecule type" value="Genomic_DNA"/>
</dbReference>
<sequence>MAAITLIVQPQLGEQVVNGDSFGCRHSTTKTRAIDDGSSSHSNTTCTLNRCNSFTIQVGHYGINAHV</sequence>
<comment type="caution">
    <text evidence="1">The sequence shown here is derived from an EMBL/GenBank/DDBJ whole genome shotgun (WGS) entry which is preliminary data.</text>
</comment>
<evidence type="ECO:0000313" key="2">
    <source>
        <dbReference type="Proteomes" id="UP000027586"/>
    </source>
</evidence>
<name>A0A068RQU0_9FUNG</name>
<proteinExistence type="predicted"/>
<accession>A0A068RQU0</accession>
<dbReference type="VEuPathDB" id="FungiDB:LCOR_03575.1"/>
<dbReference type="AlphaFoldDB" id="A0A068RQU0"/>
<dbReference type="Proteomes" id="UP000027586">
    <property type="component" value="Unassembled WGS sequence"/>
</dbReference>
<protein>
    <submittedName>
        <fullName evidence="1">Uncharacterized protein</fullName>
    </submittedName>
</protein>